<accession>A0ABW1ZPV9</accession>
<evidence type="ECO:0000313" key="2">
    <source>
        <dbReference type="Proteomes" id="UP001596317"/>
    </source>
</evidence>
<dbReference type="Proteomes" id="UP001596317">
    <property type="component" value="Unassembled WGS sequence"/>
</dbReference>
<dbReference type="Gene3D" id="1.10.10.1400">
    <property type="entry name" value="Terminase, small subunit, N-terminal DNA-binding domain, HTH motif"/>
    <property type="match status" value="1"/>
</dbReference>
<organism evidence="1 2">
    <name type="scientific">Deinococcus multiflagellatus</name>
    <dbReference type="NCBI Taxonomy" id="1656887"/>
    <lineage>
        <taxon>Bacteria</taxon>
        <taxon>Thermotogati</taxon>
        <taxon>Deinococcota</taxon>
        <taxon>Deinococci</taxon>
        <taxon>Deinococcales</taxon>
        <taxon>Deinococcaceae</taxon>
        <taxon>Deinococcus</taxon>
    </lineage>
</organism>
<comment type="caution">
    <text evidence="1">The sequence shown here is derived from an EMBL/GenBank/DDBJ whole genome shotgun (WGS) entry which is preliminary data.</text>
</comment>
<gene>
    <name evidence="1" type="ORF">ACFP90_23210</name>
</gene>
<sequence>MLPQERRFVMAKLDFKNNTEAAKDAGYSERTAKEQGSRLLTRVHVSEAIRAGWIARGYTRESLQAAIHEMLEFDPGEVTSYVNEKVTDWEEVLASTVLADVRAELEAAEDMLRALPPVPKKKRGQPDEPDPYEVERATLEREVAQLRRRETTLAIQVRKNPDVTVLEPRTRLKPTPYIDLDKVQRAGKHKFISAVKTTAHGRNVELISLLDVVKLAGSSLGLFSEHHIHTGPDGGPIQNQTTFNADKATGEQIAQEYAKLLEQVK</sequence>
<dbReference type="Pfam" id="PF03592">
    <property type="entry name" value="Terminase_2"/>
    <property type="match status" value="1"/>
</dbReference>
<reference evidence="2" key="1">
    <citation type="journal article" date="2019" name="Int. J. Syst. Evol. Microbiol.">
        <title>The Global Catalogue of Microorganisms (GCM) 10K type strain sequencing project: providing services to taxonomists for standard genome sequencing and annotation.</title>
        <authorList>
            <consortium name="The Broad Institute Genomics Platform"/>
            <consortium name="The Broad Institute Genome Sequencing Center for Infectious Disease"/>
            <person name="Wu L."/>
            <person name="Ma J."/>
        </authorList>
    </citation>
    <scope>NUCLEOTIDE SEQUENCE [LARGE SCALE GENOMIC DNA]</scope>
    <source>
        <strain evidence="2">CCUG 63830</strain>
    </source>
</reference>
<dbReference type="InterPro" id="IPR005335">
    <property type="entry name" value="Terminase_ssu"/>
</dbReference>
<dbReference type="InterPro" id="IPR038713">
    <property type="entry name" value="Terminase_Gp1_N_sf"/>
</dbReference>
<dbReference type="RefSeq" id="WP_380059090.1">
    <property type="nucleotide sequence ID" value="NZ_JBHSWB010000002.1"/>
</dbReference>
<evidence type="ECO:0000313" key="1">
    <source>
        <dbReference type="EMBL" id="MFC6662956.1"/>
    </source>
</evidence>
<name>A0ABW1ZPV9_9DEIO</name>
<proteinExistence type="predicted"/>
<protein>
    <submittedName>
        <fullName evidence="1">Terminase small subunit</fullName>
    </submittedName>
</protein>
<dbReference type="EMBL" id="JBHSWB010000002">
    <property type="protein sequence ID" value="MFC6662956.1"/>
    <property type="molecule type" value="Genomic_DNA"/>
</dbReference>
<keyword evidence="2" id="KW-1185">Reference proteome</keyword>